<evidence type="ECO:0000256" key="2">
    <source>
        <dbReference type="ARBA" id="ARBA00022475"/>
    </source>
</evidence>
<name>A0A8T8HVK0_9PSEU</name>
<dbReference type="GO" id="GO:0005886">
    <property type="term" value="C:plasma membrane"/>
    <property type="evidence" value="ECO:0007669"/>
    <property type="project" value="UniProtKB-SubCell"/>
</dbReference>
<dbReference type="EMBL" id="CP072788">
    <property type="protein sequence ID" value="QTR02496.1"/>
    <property type="molecule type" value="Genomic_DNA"/>
</dbReference>
<keyword evidence="2" id="KW-1003">Cell membrane</keyword>
<evidence type="ECO:0000256" key="1">
    <source>
        <dbReference type="ARBA" id="ARBA00004651"/>
    </source>
</evidence>
<evidence type="ECO:0000256" key="4">
    <source>
        <dbReference type="ARBA" id="ARBA00022989"/>
    </source>
</evidence>
<feature type="transmembrane region" description="Helical" evidence="6">
    <location>
        <begin position="276"/>
        <end position="295"/>
    </location>
</feature>
<keyword evidence="3 6" id="KW-0812">Transmembrane</keyword>
<evidence type="ECO:0000313" key="8">
    <source>
        <dbReference type="EMBL" id="QTR02496.1"/>
    </source>
</evidence>
<feature type="transmembrane region" description="Helical" evidence="6">
    <location>
        <begin position="60"/>
        <end position="83"/>
    </location>
</feature>
<evidence type="ECO:0000259" key="7">
    <source>
        <dbReference type="Pfam" id="PF05231"/>
    </source>
</evidence>
<dbReference type="InterPro" id="IPR007895">
    <property type="entry name" value="MASE1"/>
</dbReference>
<feature type="transmembrane region" description="Helical" evidence="6">
    <location>
        <begin position="24"/>
        <end position="48"/>
    </location>
</feature>
<feature type="transmembrane region" description="Helical" evidence="6">
    <location>
        <begin position="198"/>
        <end position="216"/>
    </location>
</feature>
<organism evidence="8 9">
    <name type="scientific">Saccharothrix algeriensis</name>
    <dbReference type="NCBI Taxonomy" id="173560"/>
    <lineage>
        <taxon>Bacteria</taxon>
        <taxon>Bacillati</taxon>
        <taxon>Actinomycetota</taxon>
        <taxon>Actinomycetes</taxon>
        <taxon>Pseudonocardiales</taxon>
        <taxon>Pseudonocardiaceae</taxon>
        <taxon>Saccharothrix</taxon>
    </lineage>
</organism>
<sequence>MHGPRTEDAVRVLLPPRLRPWGRYGIHLAVVAACYYAGARLGLLQALVNDQVSPLWPPTGVALLALLLGGVRLWPAIAVAAFAVNAPLDGGSTAFLISVGNTLGPVVAFLLLKHTGFRTELERTRDALGLVFLGAFAGMAVSASVGTGALVLAGEVARSDFWPTWSVWWTGDAMGVLVLVPLVLALRRLRRPVRPARALEAAALLVATTGVMVIAANSPVRLLYVVFPFAVWGALRFQHLGSAPCALIASVMASRGAAAGIGPFAHLDLVHRMVTLQAFTTTVVLTTLVLSAVIAERNEARRAIERTCAQLSDVVSQYQPLLLGKALPPTHPDAR</sequence>
<evidence type="ECO:0000256" key="5">
    <source>
        <dbReference type="ARBA" id="ARBA00023136"/>
    </source>
</evidence>
<comment type="subcellular location">
    <subcellularLocation>
        <location evidence="1">Cell membrane</location>
        <topology evidence="1">Multi-pass membrane protein</topology>
    </subcellularLocation>
</comment>
<proteinExistence type="predicted"/>
<feature type="transmembrane region" description="Helical" evidence="6">
    <location>
        <begin position="127"/>
        <end position="153"/>
    </location>
</feature>
<evidence type="ECO:0000256" key="6">
    <source>
        <dbReference type="SAM" id="Phobius"/>
    </source>
</evidence>
<keyword evidence="4 6" id="KW-1133">Transmembrane helix</keyword>
<feature type="transmembrane region" description="Helical" evidence="6">
    <location>
        <begin position="165"/>
        <end position="186"/>
    </location>
</feature>
<dbReference type="PROSITE" id="PS51257">
    <property type="entry name" value="PROKAR_LIPOPROTEIN"/>
    <property type="match status" value="1"/>
</dbReference>
<feature type="domain" description="MASE1" evidence="7">
    <location>
        <begin position="28"/>
        <end position="297"/>
    </location>
</feature>
<reference evidence="8" key="1">
    <citation type="submission" date="2021-04" db="EMBL/GenBank/DDBJ databases">
        <title>Saccharothrix algeriensis WGS.</title>
        <authorList>
            <person name="Stuskova K."/>
            <person name="Hakalova E."/>
            <person name="Tebbal A.B."/>
            <person name="Eichmeier A."/>
        </authorList>
    </citation>
    <scope>NUCLEOTIDE SEQUENCE</scope>
    <source>
        <strain evidence="8">NRRL B-24137</strain>
    </source>
</reference>
<keyword evidence="5 6" id="KW-0472">Membrane</keyword>
<gene>
    <name evidence="8" type="ORF">J7S33_25795</name>
</gene>
<accession>A0A8T8HVK0</accession>
<feature type="transmembrane region" description="Helical" evidence="6">
    <location>
        <begin position="95"/>
        <end position="115"/>
    </location>
</feature>
<dbReference type="AlphaFoldDB" id="A0A8T8HVK0"/>
<protein>
    <submittedName>
        <fullName evidence="8">MASE1 domain-containing protein</fullName>
    </submittedName>
</protein>
<evidence type="ECO:0000256" key="3">
    <source>
        <dbReference type="ARBA" id="ARBA00022692"/>
    </source>
</evidence>
<evidence type="ECO:0000313" key="9">
    <source>
        <dbReference type="Proteomes" id="UP000671828"/>
    </source>
</evidence>
<dbReference type="Proteomes" id="UP000671828">
    <property type="component" value="Chromosome"/>
</dbReference>
<dbReference type="Pfam" id="PF05231">
    <property type="entry name" value="MASE1"/>
    <property type="match status" value="1"/>
</dbReference>